<dbReference type="InterPro" id="IPR058792">
    <property type="entry name" value="Beta-barrel_RND_2"/>
</dbReference>
<proteinExistence type="inferred from homology"/>
<organism evidence="10 11">
    <name type="scientific">Methylophilus aquaticus</name>
    <dbReference type="NCBI Taxonomy" id="1971610"/>
    <lineage>
        <taxon>Bacteria</taxon>
        <taxon>Pseudomonadati</taxon>
        <taxon>Pseudomonadota</taxon>
        <taxon>Betaproteobacteria</taxon>
        <taxon>Nitrosomonadales</taxon>
        <taxon>Methylophilaceae</taxon>
        <taxon>Methylophilus</taxon>
    </lineage>
</organism>
<evidence type="ECO:0000256" key="2">
    <source>
        <dbReference type="ARBA" id="ARBA00009477"/>
    </source>
</evidence>
<evidence type="ECO:0000313" key="11">
    <source>
        <dbReference type="Proteomes" id="UP001225906"/>
    </source>
</evidence>
<evidence type="ECO:0000256" key="5">
    <source>
        <dbReference type="SAM" id="SignalP"/>
    </source>
</evidence>
<sequence>MTTNNHNAFKVPYILVILFMLPACHQEPEEVAAPRPVWVMTVENATSSVNSRYTGVVKSRYESNVGFRINGKIVQRLVNVGDVVRKGQVLAKLDASDTQLNASSAQADVQAAQANLALAKAELERRQQLYRQQFISRSALDSYETQLKTAQARLQQAQSQAAVSQHQTAYTQLLADRAGVVGMITAEPGQVVATGQTIAQIYDLNALEVQVSVPETVIDQLHPGDDAKIQLVENARYDRGRIREISPAANSQTHAFDLRVQLLDTNPQVKLGMTAQVQFSQAGHAQSSHYIIVPSTAITRQGKDTAVWVIDTQQRAHLRKVTTGPITEAGIPVISGLQVQERIATIGVHTLAEGMQVQAVTPAAEVLR</sequence>
<dbReference type="InterPro" id="IPR006143">
    <property type="entry name" value="RND_pump_MFP"/>
</dbReference>
<comment type="subcellular location">
    <subcellularLocation>
        <location evidence="1">Cell envelope</location>
    </subcellularLocation>
</comment>
<feature type="domain" description="CusB-like beta-barrel" evidence="8">
    <location>
        <begin position="209"/>
        <end position="282"/>
    </location>
</feature>
<dbReference type="Pfam" id="PF25876">
    <property type="entry name" value="HH_MFP_RND"/>
    <property type="match status" value="1"/>
</dbReference>
<evidence type="ECO:0000259" key="9">
    <source>
        <dbReference type="Pfam" id="PF25967"/>
    </source>
</evidence>
<evidence type="ECO:0000259" key="8">
    <source>
        <dbReference type="Pfam" id="PF25954"/>
    </source>
</evidence>
<evidence type="ECO:0000259" key="6">
    <source>
        <dbReference type="Pfam" id="PF25876"/>
    </source>
</evidence>
<dbReference type="EMBL" id="JAVCAP010000001">
    <property type="protein sequence ID" value="MDP8566443.1"/>
    <property type="molecule type" value="Genomic_DNA"/>
</dbReference>
<evidence type="ECO:0000313" key="10">
    <source>
        <dbReference type="EMBL" id="MDP8566443.1"/>
    </source>
</evidence>
<evidence type="ECO:0000259" key="7">
    <source>
        <dbReference type="Pfam" id="PF25917"/>
    </source>
</evidence>
<feature type="signal peptide" evidence="5">
    <location>
        <begin position="1"/>
        <end position="25"/>
    </location>
</feature>
<feature type="domain" description="Multidrug resistance protein MdtA-like barrel-sandwich hybrid" evidence="7">
    <location>
        <begin position="64"/>
        <end position="201"/>
    </location>
</feature>
<dbReference type="Pfam" id="PF25954">
    <property type="entry name" value="Beta-barrel_RND_2"/>
    <property type="match status" value="1"/>
</dbReference>
<feature type="chain" id="PRO_5047296507" evidence="5">
    <location>
        <begin position="26"/>
        <end position="368"/>
    </location>
</feature>
<protein>
    <submittedName>
        <fullName evidence="10">Efflux RND transporter periplasmic adaptor subunit</fullName>
    </submittedName>
</protein>
<feature type="coiled-coil region" evidence="4">
    <location>
        <begin position="102"/>
        <end position="167"/>
    </location>
</feature>
<accession>A0ABT9JPF2</accession>
<dbReference type="SUPFAM" id="SSF111369">
    <property type="entry name" value="HlyD-like secretion proteins"/>
    <property type="match status" value="1"/>
</dbReference>
<dbReference type="PANTHER" id="PTHR30469">
    <property type="entry name" value="MULTIDRUG RESISTANCE PROTEIN MDTA"/>
    <property type="match status" value="1"/>
</dbReference>
<comment type="similarity">
    <text evidence="2">Belongs to the membrane fusion protein (MFP) (TC 8.A.1) family.</text>
</comment>
<dbReference type="PANTHER" id="PTHR30469:SF15">
    <property type="entry name" value="HLYD FAMILY OF SECRETION PROTEINS"/>
    <property type="match status" value="1"/>
</dbReference>
<comment type="caution">
    <text evidence="10">The sequence shown here is derived from an EMBL/GenBank/DDBJ whole genome shotgun (WGS) entry which is preliminary data.</text>
</comment>
<dbReference type="InterPro" id="IPR058624">
    <property type="entry name" value="MdtA-like_HH"/>
</dbReference>
<feature type="domain" description="Multidrug resistance protein MdtA-like alpha-helical hairpin" evidence="6">
    <location>
        <begin position="103"/>
        <end position="171"/>
    </location>
</feature>
<dbReference type="NCBIfam" id="TIGR01730">
    <property type="entry name" value="RND_mfp"/>
    <property type="match status" value="1"/>
</dbReference>
<dbReference type="Gene3D" id="2.40.30.170">
    <property type="match status" value="1"/>
</dbReference>
<name>A0ABT9JPF2_9PROT</name>
<keyword evidence="3" id="KW-0813">Transport</keyword>
<evidence type="ECO:0000256" key="3">
    <source>
        <dbReference type="ARBA" id="ARBA00022448"/>
    </source>
</evidence>
<evidence type="ECO:0000256" key="4">
    <source>
        <dbReference type="SAM" id="Coils"/>
    </source>
</evidence>
<feature type="domain" description="Multidrug resistance protein MdtA-like C-terminal permuted SH3" evidence="9">
    <location>
        <begin position="291"/>
        <end position="347"/>
    </location>
</feature>
<dbReference type="Gene3D" id="1.10.287.470">
    <property type="entry name" value="Helix hairpin bin"/>
    <property type="match status" value="1"/>
</dbReference>
<dbReference type="RefSeq" id="WP_306388144.1">
    <property type="nucleotide sequence ID" value="NZ_JAVCAP010000001.1"/>
</dbReference>
<dbReference type="Pfam" id="PF25967">
    <property type="entry name" value="RND-MFP_C"/>
    <property type="match status" value="1"/>
</dbReference>
<dbReference type="Gene3D" id="2.40.420.20">
    <property type="match status" value="1"/>
</dbReference>
<evidence type="ECO:0000256" key="1">
    <source>
        <dbReference type="ARBA" id="ARBA00004196"/>
    </source>
</evidence>
<keyword evidence="11" id="KW-1185">Reference proteome</keyword>
<dbReference type="Gene3D" id="2.40.50.100">
    <property type="match status" value="1"/>
</dbReference>
<gene>
    <name evidence="10" type="ORF">Q9291_01150</name>
</gene>
<dbReference type="InterPro" id="IPR058627">
    <property type="entry name" value="MdtA-like_C"/>
</dbReference>
<reference evidence="11" key="1">
    <citation type="journal article" date="2019" name="Int. J. Syst. Evol. Microbiol.">
        <title>The Global Catalogue of Microorganisms (GCM) 10K type strain sequencing project: providing services to taxonomists for standard genome sequencing and annotation.</title>
        <authorList>
            <consortium name="The Broad Institute Genomics Platform"/>
            <consortium name="The Broad Institute Genome Sequencing Center for Infectious Disease"/>
            <person name="Wu L."/>
            <person name="Ma J."/>
        </authorList>
    </citation>
    <scope>NUCLEOTIDE SEQUENCE [LARGE SCALE GENOMIC DNA]</scope>
    <source>
        <strain evidence="11">VKM B-3159</strain>
    </source>
</reference>
<dbReference type="InterPro" id="IPR058625">
    <property type="entry name" value="MdtA-like_BSH"/>
</dbReference>
<dbReference type="Proteomes" id="UP001225906">
    <property type="component" value="Unassembled WGS sequence"/>
</dbReference>
<keyword evidence="4" id="KW-0175">Coiled coil</keyword>
<keyword evidence="5" id="KW-0732">Signal</keyword>
<dbReference type="Pfam" id="PF25917">
    <property type="entry name" value="BSH_RND"/>
    <property type="match status" value="1"/>
</dbReference>